<dbReference type="SUPFAM" id="SSF81301">
    <property type="entry name" value="Nucleotidyltransferase"/>
    <property type="match status" value="1"/>
</dbReference>
<dbReference type="STRING" id="767817.Desgi_4053"/>
<dbReference type="Proteomes" id="UP000013520">
    <property type="component" value="Chromosome"/>
</dbReference>
<dbReference type="Pfam" id="PF01909">
    <property type="entry name" value="NTP_transf_2"/>
    <property type="match status" value="1"/>
</dbReference>
<keyword evidence="3" id="KW-1185">Reference proteome</keyword>
<evidence type="ECO:0000259" key="1">
    <source>
        <dbReference type="Pfam" id="PF01909"/>
    </source>
</evidence>
<dbReference type="CDD" id="cd05403">
    <property type="entry name" value="NT_KNTase_like"/>
    <property type="match status" value="1"/>
</dbReference>
<gene>
    <name evidence="2" type="ORF">Desgi_4053</name>
</gene>
<dbReference type="InterPro" id="IPR052548">
    <property type="entry name" value="Type_VII_TA_antitoxin"/>
</dbReference>
<sequence length="177" mass="20247">MVIALTEKILPKMKVFSPLHSQYIIAVLKEIISYYNNSLVGCAVFGSYARGDNRKNSDLDLLIILTKAPGFSRRLSDFVENIEMKHEKLAQKLYEQEDVFIELSAYILTQEEALKVHPIYFDLVEYNYIIYDPENIITRIINSTANLLLKSGAGKSRTNNTWEWKTGKMGFLGGMDL</sequence>
<evidence type="ECO:0000313" key="2">
    <source>
        <dbReference type="EMBL" id="AGL03322.1"/>
    </source>
</evidence>
<dbReference type="eggNOG" id="COG1708">
    <property type="taxonomic scope" value="Bacteria"/>
</dbReference>
<dbReference type="InterPro" id="IPR043519">
    <property type="entry name" value="NT_sf"/>
</dbReference>
<dbReference type="InterPro" id="IPR002934">
    <property type="entry name" value="Polymerase_NTP_transf_dom"/>
</dbReference>
<organism evidence="2 3">
    <name type="scientific">Desulfoscipio gibsoniae DSM 7213</name>
    <dbReference type="NCBI Taxonomy" id="767817"/>
    <lineage>
        <taxon>Bacteria</taxon>
        <taxon>Bacillati</taxon>
        <taxon>Bacillota</taxon>
        <taxon>Clostridia</taxon>
        <taxon>Eubacteriales</taxon>
        <taxon>Desulfallaceae</taxon>
        <taxon>Desulfoscipio</taxon>
    </lineage>
</organism>
<protein>
    <submittedName>
        <fullName evidence="2">Putative nucleotidyltransferase</fullName>
    </submittedName>
</protein>
<evidence type="ECO:0000313" key="3">
    <source>
        <dbReference type="Proteomes" id="UP000013520"/>
    </source>
</evidence>
<dbReference type="Gene3D" id="3.30.460.10">
    <property type="entry name" value="Beta Polymerase, domain 2"/>
    <property type="match status" value="1"/>
</dbReference>
<dbReference type="PANTHER" id="PTHR33933:SF1">
    <property type="entry name" value="PROTEIN ADENYLYLTRANSFERASE MNTA-RELATED"/>
    <property type="match status" value="1"/>
</dbReference>
<proteinExistence type="predicted"/>
<dbReference type="HOGENOM" id="CLU_131320_0_0_9"/>
<name>R4KP33_9FIRM</name>
<keyword evidence="2" id="KW-0808">Transferase</keyword>
<dbReference type="GO" id="GO:0016779">
    <property type="term" value="F:nucleotidyltransferase activity"/>
    <property type="evidence" value="ECO:0007669"/>
    <property type="project" value="InterPro"/>
</dbReference>
<dbReference type="AlphaFoldDB" id="R4KP33"/>
<reference evidence="2 3" key="1">
    <citation type="submission" date="2012-01" db="EMBL/GenBank/DDBJ databases">
        <title>Complete sequence of Desulfotomaculum gibsoniae DSM 7213.</title>
        <authorList>
            <consortium name="US DOE Joint Genome Institute"/>
            <person name="Lucas S."/>
            <person name="Han J."/>
            <person name="Lapidus A."/>
            <person name="Cheng J.-F."/>
            <person name="Goodwin L."/>
            <person name="Pitluck S."/>
            <person name="Peters L."/>
            <person name="Ovchinnikova G."/>
            <person name="Teshima H."/>
            <person name="Detter J.C."/>
            <person name="Han C."/>
            <person name="Tapia R."/>
            <person name="Land M."/>
            <person name="Hauser L."/>
            <person name="Kyrpides N."/>
            <person name="Ivanova N."/>
            <person name="Pagani I."/>
            <person name="Parshina S."/>
            <person name="Plugge C."/>
            <person name="Muyzer G."/>
            <person name="Kuever J."/>
            <person name="Ivanova A."/>
            <person name="Nazina T."/>
            <person name="Klenk H.-P."/>
            <person name="Brambilla E."/>
            <person name="Spring S."/>
            <person name="Stams A.F."/>
            <person name="Woyke T."/>
        </authorList>
    </citation>
    <scope>NUCLEOTIDE SEQUENCE [LARGE SCALE GENOMIC DNA]</scope>
    <source>
        <strain evidence="2 3">DSM 7213</strain>
    </source>
</reference>
<dbReference type="EMBL" id="CP003273">
    <property type="protein sequence ID" value="AGL03322.1"/>
    <property type="molecule type" value="Genomic_DNA"/>
</dbReference>
<dbReference type="PANTHER" id="PTHR33933">
    <property type="entry name" value="NUCLEOTIDYLTRANSFERASE"/>
    <property type="match status" value="1"/>
</dbReference>
<feature type="domain" description="Polymerase nucleotidyl transferase" evidence="1">
    <location>
        <begin position="37"/>
        <end position="136"/>
    </location>
</feature>
<dbReference type="KEGG" id="dgi:Desgi_4053"/>
<accession>R4KP33</accession>